<dbReference type="PANTHER" id="PTHR46060:SF2">
    <property type="entry name" value="HISTONE-LYSINE N-METHYLTRANSFERASE SETMAR"/>
    <property type="match status" value="1"/>
</dbReference>
<dbReference type="Proteomes" id="UP000887159">
    <property type="component" value="Unassembled WGS sequence"/>
</dbReference>
<proteinExistence type="predicted"/>
<dbReference type="Pfam" id="PF01359">
    <property type="entry name" value="Transposase_1"/>
    <property type="match status" value="1"/>
</dbReference>
<evidence type="ECO:0000313" key="1">
    <source>
        <dbReference type="EMBL" id="GFX88107.1"/>
    </source>
</evidence>
<accession>A0A8X6REJ9</accession>
<dbReference type="InterPro" id="IPR001888">
    <property type="entry name" value="Transposase_1"/>
</dbReference>
<evidence type="ECO:0000313" key="2">
    <source>
        <dbReference type="Proteomes" id="UP000887159"/>
    </source>
</evidence>
<dbReference type="GO" id="GO:0005634">
    <property type="term" value="C:nucleus"/>
    <property type="evidence" value="ECO:0007669"/>
    <property type="project" value="TreeGrafter"/>
</dbReference>
<dbReference type="GO" id="GO:0035861">
    <property type="term" value="C:site of double-strand break"/>
    <property type="evidence" value="ECO:0007669"/>
    <property type="project" value="TreeGrafter"/>
</dbReference>
<reference evidence="1" key="1">
    <citation type="submission" date="2020-08" db="EMBL/GenBank/DDBJ databases">
        <title>Multicomponent nature underlies the extraordinary mechanical properties of spider dragline silk.</title>
        <authorList>
            <person name="Kono N."/>
            <person name="Nakamura H."/>
            <person name="Mori M."/>
            <person name="Yoshida Y."/>
            <person name="Ohtoshi R."/>
            <person name="Malay A.D."/>
            <person name="Moran D.A.P."/>
            <person name="Tomita M."/>
            <person name="Numata K."/>
            <person name="Arakawa K."/>
        </authorList>
    </citation>
    <scope>NUCLEOTIDE SEQUENCE</scope>
</reference>
<dbReference type="Gene3D" id="3.30.420.10">
    <property type="entry name" value="Ribonuclease H-like superfamily/Ribonuclease H"/>
    <property type="match status" value="1"/>
</dbReference>
<dbReference type="GO" id="GO:0044547">
    <property type="term" value="F:DNA topoisomerase binding"/>
    <property type="evidence" value="ECO:0007669"/>
    <property type="project" value="TreeGrafter"/>
</dbReference>
<dbReference type="GO" id="GO:0000729">
    <property type="term" value="P:DNA double-strand break processing"/>
    <property type="evidence" value="ECO:0007669"/>
    <property type="project" value="TreeGrafter"/>
</dbReference>
<dbReference type="GO" id="GO:0003697">
    <property type="term" value="F:single-stranded DNA binding"/>
    <property type="evidence" value="ECO:0007669"/>
    <property type="project" value="TreeGrafter"/>
</dbReference>
<gene>
    <name evidence="1" type="primary">SETMAR</name>
    <name evidence="1" type="ORF">TNCV_159221</name>
</gene>
<dbReference type="GO" id="GO:0046975">
    <property type="term" value="F:histone H3K36 methyltransferase activity"/>
    <property type="evidence" value="ECO:0007669"/>
    <property type="project" value="TreeGrafter"/>
</dbReference>
<dbReference type="GO" id="GO:0015074">
    <property type="term" value="P:DNA integration"/>
    <property type="evidence" value="ECO:0007669"/>
    <property type="project" value="TreeGrafter"/>
</dbReference>
<sequence length="140" mass="16400">MARKVLLCIWWDLKGIIYYEFLTYGQTLNSDLYCQQLDRLKLAIDEKRTELANRRGNVFHQVNSRPNTSVVTRQKLLKIGWEVLMHPPYSLDPAPSDYHLFLALQYFLSDKKLGSREDCETRLLQCFADKGPKTSMREAL</sequence>
<dbReference type="InterPro" id="IPR036397">
    <property type="entry name" value="RNaseH_sf"/>
</dbReference>
<dbReference type="EMBL" id="BMAU01021046">
    <property type="protein sequence ID" value="GFX88107.1"/>
    <property type="molecule type" value="Genomic_DNA"/>
</dbReference>
<dbReference type="GO" id="GO:0044774">
    <property type="term" value="P:mitotic DNA integrity checkpoint signaling"/>
    <property type="evidence" value="ECO:0007669"/>
    <property type="project" value="TreeGrafter"/>
</dbReference>
<keyword evidence="2" id="KW-1185">Reference proteome</keyword>
<dbReference type="GO" id="GO:0000793">
    <property type="term" value="C:condensed chromosome"/>
    <property type="evidence" value="ECO:0007669"/>
    <property type="project" value="TreeGrafter"/>
</dbReference>
<comment type="caution">
    <text evidence="1">The sequence shown here is derived from an EMBL/GenBank/DDBJ whole genome shotgun (WGS) entry which is preliminary data.</text>
</comment>
<dbReference type="GO" id="GO:0003690">
    <property type="term" value="F:double-stranded DNA binding"/>
    <property type="evidence" value="ECO:0007669"/>
    <property type="project" value="TreeGrafter"/>
</dbReference>
<dbReference type="GO" id="GO:0006303">
    <property type="term" value="P:double-strand break repair via nonhomologous end joining"/>
    <property type="evidence" value="ECO:0007669"/>
    <property type="project" value="TreeGrafter"/>
</dbReference>
<name>A0A8X6REJ9_TRICX</name>
<dbReference type="PANTHER" id="PTHR46060">
    <property type="entry name" value="MARINER MOS1 TRANSPOSASE-LIKE PROTEIN"/>
    <property type="match status" value="1"/>
</dbReference>
<dbReference type="GO" id="GO:0000014">
    <property type="term" value="F:single-stranded DNA endodeoxyribonuclease activity"/>
    <property type="evidence" value="ECO:0007669"/>
    <property type="project" value="TreeGrafter"/>
</dbReference>
<organism evidence="1 2">
    <name type="scientific">Trichonephila clavipes</name>
    <name type="common">Golden silk orbweaver</name>
    <name type="synonym">Nephila clavipes</name>
    <dbReference type="NCBI Taxonomy" id="2585209"/>
    <lineage>
        <taxon>Eukaryota</taxon>
        <taxon>Metazoa</taxon>
        <taxon>Ecdysozoa</taxon>
        <taxon>Arthropoda</taxon>
        <taxon>Chelicerata</taxon>
        <taxon>Arachnida</taxon>
        <taxon>Araneae</taxon>
        <taxon>Araneomorphae</taxon>
        <taxon>Entelegynae</taxon>
        <taxon>Araneoidea</taxon>
        <taxon>Nephilidae</taxon>
        <taxon>Trichonephila</taxon>
    </lineage>
</organism>
<dbReference type="GO" id="GO:0031297">
    <property type="term" value="P:replication fork processing"/>
    <property type="evidence" value="ECO:0007669"/>
    <property type="project" value="TreeGrafter"/>
</dbReference>
<protein>
    <submittedName>
        <fullName evidence="1">Histone-lysine N-methyltransferase SETMAR</fullName>
    </submittedName>
</protein>
<dbReference type="InterPro" id="IPR052709">
    <property type="entry name" value="Transposase-MT_Hybrid"/>
</dbReference>
<dbReference type="GO" id="GO:0042800">
    <property type="term" value="F:histone H3K4 methyltransferase activity"/>
    <property type="evidence" value="ECO:0007669"/>
    <property type="project" value="TreeGrafter"/>
</dbReference>
<dbReference type="AlphaFoldDB" id="A0A8X6REJ9"/>